<dbReference type="Proteomes" id="UP000324222">
    <property type="component" value="Unassembled WGS sequence"/>
</dbReference>
<proteinExistence type="predicted"/>
<gene>
    <name evidence="1" type="ORF">E2C01_014821</name>
</gene>
<evidence type="ECO:0000313" key="2">
    <source>
        <dbReference type="Proteomes" id="UP000324222"/>
    </source>
</evidence>
<reference evidence="1 2" key="1">
    <citation type="submission" date="2019-05" db="EMBL/GenBank/DDBJ databases">
        <title>Another draft genome of Portunus trituberculatus and its Hox gene families provides insights of decapod evolution.</title>
        <authorList>
            <person name="Jeong J.-H."/>
            <person name="Song I."/>
            <person name="Kim S."/>
            <person name="Choi T."/>
            <person name="Kim D."/>
            <person name="Ryu S."/>
            <person name="Kim W."/>
        </authorList>
    </citation>
    <scope>NUCLEOTIDE SEQUENCE [LARGE SCALE GENOMIC DNA]</scope>
    <source>
        <tissue evidence="1">Muscle</tissue>
    </source>
</reference>
<comment type="caution">
    <text evidence="1">The sequence shown here is derived from an EMBL/GenBank/DDBJ whole genome shotgun (WGS) entry which is preliminary data.</text>
</comment>
<protein>
    <submittedName>
        <fullName evidence="1">Uncharacterized protein</fullName>
    </submittedName>
</protein>
<name>A0A5B7DJR4_PORTR</name>
<accession>A0A5B7DJR4</accession>
<organism evidence="1 2">
    <name type="scientific">Portunus trituberculatus</name>
    <name type="common">Swimming crab</name>
    <name type="synonym">Neptunus trituberculatus</name>
    <dbReference type="NCBI Taxonomy" id="210409"/>
    <lineage>
        <taxon>Eukaryota</taxon>
        <taxon>Metazoa</taxon>
        <taxon>Ecdysozoa</taxon>
        <taxon>Arthropoda</taxon>
        <taxon>Crustacea</taxon>
        <taxon>Multicrustacea</taxon>
        <taxon>Malacostraca</taxon>
        <taxon>Eumalacostraca</taxon>
        <taxon>Eucarida</taxon>
        <taxon>Decapoda</taxon>
        <taxon>Pleocyemata</taxon>
        <taxon>Brachyura</taxon>
        <taxon>Eubrachyura</taxon>
        <taxon>Portunoidea</taxon>
        <taxon>Portunidae</taxon>
        <taxon>Portuninae</taxon>
        <taxon>Portunus</taxon>
    </lineage>
</organism>
<keyword evidence="2" id="KW-1185">Reference proteome</keyword>
<dbReference type="AlphaFoldDB" id="A0A5B7DJR4"/>
<dbReference type="EMBL" id="VSRR010001021">
    <property type="protein sequence ID" value="MPC21821.1"/>
    <property type="molecule type" value="Genomic_DNA"/>
</dbReference>
<evidence type="ECO:0000313" key="1">
    <source>
        <dbReference type="EMBL" id="MPC21821.1"/>
    </source>
</evidence>
<sequence>MGLTCALYSVMRPLASTRCLTRRRSVTLRDALRATLYLHPQDVDGVNMTSSRELLQQEGRDVIRAGHLPGVGATQEFRHCGFAEL</sequence>